<dbReference type="Proteomes" id="UP001595075">
    <property type="component" value="Unassembled WGS sequence"/>
</dbReference>
<organism evidence="1 2">
    <name type="scientific">Oculimacula yallundae</name>
    <dbReference type="NCBI Taxonomy" id="86028"/>
    <lineage>
        <taxon>Eukaryota</taxon>
        <taxon>Fungi</taxon>
        <taxon>Dikarya</taxon>
        <taxon>Ascomycota</taxon>
        <taxon>Pezizomycotina</taxon>
        <taxon>Leotiomycetes</taxon>
        <taxon>Helotiales</taxon>
        <taxon>Ploettnerulaceae</taxon>
        <taxon>Oculimacula</taxon>
    </lineage>
</organism>
<sequence length="150" mass="16762">MPIEIKSVRDPKYIKLDELPESSALPPSSLPATESVWYPITALTILGAAPTTIVFTIKLPNELSEKSLQVMAAIADDTRTAIMEFVNSYLDLQSIPNGIQVQRKVTIKYGAGRNGPIDVSTLEVTTWPQYLDYFRQYTRIPELTVDIMES</sequence>
<gene>
    <name evidence="1" type="ORF">VTL71DRAFT_9982</name>
</gene>
<accession>A0ABR4BPZ5</accession>
<reference evidence="1 2" key="1">
    <citation type="journal article" date="2024" name="Commun. Biol.">
        <title>Comparative genomic analysis of thermophilic fungi reveals convergent evolutionary adaptations and gene losses.</title>
        <authorList>
            <person name="Steindorff A.S."/>
            <person name="Aguilar-Pontes M.V."/>
            <person name="Robinson A.J."/>
            <person name="Andreopoulos B."/>
            <person name="LaButti K."/>
            <person name="Kuo A."/>
            <person name="Mondo S."/>
            <person name="Riley R."/>
            <person name="Otillar R."/>
            <person name="Haridas S."/>
            <person name="Lipzen A."/>
            <person name="Grimwood J."/>
            <person name="Schmutz J."/>
            <person name="Clum A."/>
            <person name="Reid I.D."/>
            <person name="Moisan M.C."/>
            <person name="Butler G."/>
            <person name="Nguyen T.T.M."/>
            <person name="Dewar K."/>
            <person name="Conant G."/>
            <person name="Drula E."/>
            <person name="Henrissat B."/>
            <person name="Hansel C."/>
            <person name="Singer S."/>
            <person name="Hutchinson M.I."/>
            <person name="de Vries R.P."/>
            <person name="Natvig D.O."/>
            <person name="Powell A.J."/>
            <person name="Tsang A."/>
            <person name="Grigoriev I.V."/>
        </authorList>
    </citation>
    <scope>NUCLEOTIDE SEQUENCE [LARGE SCALE GENOMIC DNA]</scope>
    <source>
        <strain evidence="1 2">CBS 494.80</strain>
    </source>
</reference>
<evidence type="ECO:0000313" key="1">
    <source>
        <dbReference type="EMBL" id="KAL2059827.1"/>
    </source>
</evidence>
<comment type="caution">
    <text evidence="1">The sequence shown here is derived from an EMBL/GenBank/DDBJ whole genome shotgun (WGS) entry which is preliminary data.</text>
</comment>
<evidence type="ECO:0000313" key="2">
    <source>
        <dbReference type="Proteomes" id="UP001595075"/>
    </source>
</evidence>
<proteinExistence type="predicted"/>
<protein>
    <submittedName>
        <fullName evidence="1">Uncharacterized protein</fullName>
    </submittedName>
</protein>
<dbReference type="EMBL" id="JAZHXI010000025">
    <property type="protein sequence ID" value="KAL2059827.1"/>
    <property type="molecule type" value="Genomic_DNA"/>
</dbReference>
<name>A0ABR4BPZ5_9HELO</name>
<keyword evidence="2" id="KW-1185">Reference proteome</keyword>